<keyword evidence="12" id="KW-1185">Reference proteome</keyword>
<dbReference type="InterPro" id="IPR005467">
    <property type="entry name" value="His_kinase_dom"/>
</dbReference>
<evidence type="ECO:0000256" key="7">
    <source>
        <dbReference type="ARBA" id="ARBA00023012"/>
    </source>
</evidence>
<keyword evidence="6 11" id="KW-0418">Kinase</keyword>
<comment type="subcellular location">
    <subcellularLocation>
        <location evidence="2">Membrane</location>
    </subcellularLocation>
</comment>
<name>A0ABS5XZD9_9CYAN</name>
<dbReference type="EMBL" id="JADOER010000003">
    <property type="protein sequence ID" value="MBT9310959.1"/>
    <property type="molecule type" value="Genomic_DNA"/>
</dbReference>
<evidence type="ECO:0000256" key="3">
    <source>
        <dbReference type="ARBA" id="ARBA00012438"/>
    </source>
</evidence>
<evidence type="ECO:0000259" key="9">
    <source>
        <dbReference type="PROSITE" id="PS50109"/>
    </source>
</evidence>
<dbReference type="InterPro" id="IPR003594">
    <property type="entry name" value="HATPase_dom"/>
</dbReference>
<evidence type="ECO:0000256" key="4">
    <source>
        <dbReference type="ARBA" id="ARBA00022553"/>
    </source>
</evidence>
<evidence type="ECO:0000256" key="1">
    <source>
        <dbReference type="ARBA" id="ARBA00000085"/>
    </source>
</evidence>
<feature type="coiled-coil region" evidence="8">
    <location>
        <begin position="208"/>
        <end position="249"/>
    </location>
</feature>
<dbReference type="PROSITE" id="PS50109">
    <property type="entry name" value="HIS_KIN"/>
    <property type="match status" value="1"/>
</dbReference>
<comment type="caution">
    <text evidence="11">The sequence shown here is derived from an EMBL/GenBank/DDBJ whole genome shotgun (WGS) entry which is preliminary data.</text>
</comment>
<gene>
    <name evidence="11" type="ORF">IXB28_01965</name>
</gene>
<keyword evidence="7" id="KW-0902">Two-component regulatory system</keyword>
<evidence type="ECO:0000256" key="5">
    <source>
        <dbReference type="ARBA" id="ARBA00022679"/>
    </source>
</evidence>
<evidence type="ECO:0000313" key="12">
    <source>
        <dbReference type="Proteomes" id="UP001196661"/>
    </source>
</evidence>
<feature type="domain" description="Histidine kinase" evidence="9">
    <location>
        <begin position="258"/>
        <end position="505"/>
    </location>
</feature>
<dbReference type="PRINTS" id="PR00344">
    <property type="entry name" value="BCTRLSENSOR"/>
</dbReference>
<reference evidence="11 12" key="1">
    <citation type="journal article" date="2021" name="Mar. Drugs">
        <title>Genome Reduction and Secondary Metabolism of the Marine Sponge-Associated Cyanobacterium Leptothoe.</title>
        <authorList>
            <person name="Konstantinou D."/>
            <person name="Popin R.V."/>
            <person name="Fewer D.P."/>
            <person name="Sivonen K."/>
            <person name="Gkelis S."/>
        </authorList>
    </citation>
    <scope>NUCLEOTIDE SEQUENCE [LARGE SCALE GENOMIC DNA]</scope>
    <source>
        <strain evidence="11 12">TAU-MAC 1615</strain>
    </source>
</reference>
<dbReference type="SUPFAM" id="SSF47384">
    <property type="entry name" value="Homodimeric domain of signal transducing histidine kinase"/>
    <property type="match status" value="1"/>
</dbReference>
<evidence type="ECO:0000313" key="11">
    <source>
        <dbReference type="EMBL" id="MBT9310959.1"/>
    </source>
</evidence>
<organism evidence="11 12">
    <name type="scientific">Leptothoe kymatousa TAU-MAC 1615</name>
    <dbReference type="NCBI Taxonomy" id="2364775"/>
    <lineage>
        <taxon>Bacteria</taxon>
        <taxon>Bacillati</taxon>
        <taxon>Cyanobacteriota</taxon>
        <taxon>Cyanophyceae</taxon>
        <taxon>Nodosilineales</taxon>
        <taxon>Cymatolegaceae</taxon>
        <taxon>Leptothoe</taxon>
        <taxon>Leptothoe kymatousa</taxon>
    </lineage>
</organism>
<dbReference type="CDD" id="cd00082">
    <property type="entry name" value="HisKA"/>
    <property type="match status" value="1"/>
</dbReference>
<dbReference type="SMART" id="SM00387">
    <property type="entry name" value="HATPase_c"/>
    <property type="match status" value="1"/>
</dbReference>
<sequence>MLQNHLTKQLSPHLDDSVQFKIATDALLARVQQVQVLLGKYRLARASSPHTNDKTHGELDNLLIELDAATEQFRQRVETFALVMQDLDTMPEAVARQHLLQFVQSEEFAQYIEFPGKLVQFSEYLEQREELGKTSLQQAERLRTRIIATSLMLSVAIATLVALYTSNHIAQPIKAVIDVAQQVRHNNDFTLQVPVANTSDTGQLGISLNQLITQVQCLLQELECKNADLNNALQQLNEQQSQLIQSEKMSGLGQLVAGVAHEINNPVNFIHGNLTYIKEYTENLLDLVAHYQEHYPQPIADIQQKADNIDLPFIQNDLPKTLQSMALGTNRIRQIVISLRNFSRKDEADMKSVDIHEGIESTLVILKQNLYDIKIIKHYGDLPLVDCYPGQLNQVFMNILANAIDALKDPKTRSNPSRHITIKTGLATTGKGVDIEISDNGAGIPEDIQNRIFDPFFTTKAVGEGTGLGMSISYQIITQTHGGQLGFTSEPNKGTTFTIQIPIHQACQEPSSVLTAA</sequence>
<dbReference type="Gene3D" id="1.10.287.130">
    <property type="match status" value="1"/>
</dbReference>
<keyword evidence="5" id="KW-0808">Transferase</keyword>
<dbReference type="SUPFAM" id="SSF55874">
    <property type="entry name" value="ATPase domain of HSP90 chaperone/DNA topoisomerase II/histidine kinase"/>
    <property type="match status" value="1"/>
</dbReference>
<keyword evidence="8" id="KW-0175">Coiled coil</keyword>
<evidence type="ECO:0000256" key="8">
    <source>
        <dbReference type="SAM" id="Coils"/>
    </source>
</evidence>
<dbReference type="Proteomes" id="UP001196661">
    <property type="component" value="Unassembled WGS sequence"/>
</dbReference>
<dbReference type="InterPro" id="IPR036097">
    <property type="entry name" value="HisK_dim/P_sf"/>
</dbReference>
<comment type="catalytic activity">
    <reaction evidence="1">
        <text>ATP + protein L-histidine = ADP + protein N-phospho-L-histidine.</text>
        <dbReference type="EC" id="2.7.13.3"/>
    </reaction>
</comment>
<evidence type="ECO:0000256" key="2">
    <source>
        <dbReference type="ARBA" id="ARBA00004370"/>
    </source>
</evidence>
<dbReference type="PANTHER" id="PTHR43065">
    <property type="entry name" value="SENSOR HISTIDINE KINASE"/>
    <property type="match status" value="1"/>
</dbReference>
<dbReference type="InterPro" id="IPR003660">
    <property type="entry name" value="HAMP_dom"/>
</dbReference>
<dbReference type="PROSITE" id="PS50885">
    <property type="entry name" value="HAMP"/>
    <property type="match status" value="1"/>
</dbReference>
<proteinExistence type="predicted"/>
<dbReference type="EC" id="2.7.13.3" evidence="3"/>
<dbReference type="PANTHER" id="PTHR43065:SF50">
    <property type="entry name" value="HISTIDINE KINASE"/>
    <property type="match status" value="1"/>
</dbReference>
<protein>
    <recommendedName>
        <fullName evidence="3">histidine kinase</fullName>
        <ecNumber evidence="3">2.7.13.3</ecNumber>
    </recommendedName>
</protein>
<dbReference type="Gene3D" id="3.30.565.10">
    <property type="entry name" value="Histidine kinase-like ATPase, C-terminal domain"/>
    <property type="match status" value="1"/>
</dbReference>
<dbReference type="Gene3D" id="6.10.340.10">
    <property type="match status" value="1"/>
</dbReference>
<accession>A0ABS5XZD9</accession>
<evidence type="ECO:0000256" key="6">
    <source>
        <dbReference type="ARBA" id="ARBA00022777"/>
    </source>
</evidence>
<feature type="domain" description="HAMP" evidence="10">
    <location>
        <begin position="167"/>
        <end position="220"/>
    </location>
</feature>
<dbReference type="InterPro" id="IPR036890">
    <property type="entry name" value="HATPase_C_sf"/>
</dbReference>
<keyword evidence="4" id="KW-0597">Phosphoprotein</keyword>
<dbReference type="Pfam" id="PF02518">
    <property type="entry name" value="HATPase_c"/>
    <property type="match status" value="1"/>
</dbReference>
<dbReference type="InterPro" id="IPR004358">
    <property type="entry name" value="Sig_transdc_His_kin-like_C"/>
</dbReference>
<dbReference type="GO" id="GO:0016301">
    <property type="term" value="F:kinase activity"/>
    <property type="evidence" value="ECO:0007669"/>
    <property type="project" value="UniProtKB-KW"/>
</dbReference>
<evidence type="ECO:0000259" key="10">
    <source>
        <dbReference type="PROSITE" id="PS50885"/>
    </source>
</evidence>
<dbReference type="InterPro" id="IPR003661">
    <property type="entry name" value="HisK_dim/P_dom"/>
</dbReference>